<reference evidence="2" key="1">
    <citation type="submission" date="2023-08" db="EMBL/GenBank/DDBJ databases">
        <authorList>
            <person name="Alioto T."/>
            <person name="Alioto T."/>
            <person name="Gomez Garrido J."/>
        </authorList>
    </citation>
    <scope>NUCLEOTIDE SEQUENCE</scope>
</reference>
<organism evidence="2 3">
    <name type="scientific">Octopus vulgaris</name>
    <name type="common">Common octopus</name>
    <dbReference type="NCBI Taxonomy" id="6645"/>
    <lineage>
        <taxon>Eukaryota</taxon>
        <taxon>Metazoa</taxon>
        <taxon>Spiralia</taxon>
        <taxon>Lophotrochozoa</taxon>
        <taxon>Mollusca</taxon>
        <taxon>Cephalopoda</taxon>
        <taxon>Coleoidea</taxon>
        <taxon>Octopodiformes</taxon>
        <taxon>Octopoda</taxon>
        <taxon>Incirrata</taxon>
        <taxon>Octopodidae</taxon>
        <taxon>Octopus</taxon>
    </lineage>
</organism>
<proteinExistence type="predicted"/>
<dbReference type="Proteomes" id="UP001162480">
    <property type="component" value="Chromosome 19"/>
</dbReference>
<dbReference type="AlphaFoldDB" id="A0AA36BM92"/>
<feature type="region of interest" description="Disordered" evidence="1">
    <location>
        <begin position="1"/>
        <end position="20"/>
    </location>
</feature>
<keyword evidence="3" id="KW-1185">Reference proteome</keyword>
<accession>A0AA36BM92</accession>
<protein>
    <submittedName>
        <fullName evidence="2">Uncharacterized protein</fullName>
    </submittedName>
</protein>
<evidence type="ECO:0000313" key="3">
    <source>
        <dbReference type="Proteomes" id="UP001162480"/>
    </source>
</evidence>
<dbReference type="EMBL" id="OX597832">
    <property type="protein sequence ID" value="CAI9736935.1"/>
    <property type="molecule type" value="Genomic_DNA"/>
</dbReference>
<gene>
    <name evidence="2" type="ORF">OCTVUL_1B002367</name>
</gene>
<name>A0AA36BM92_OCTVU</name>
<evidence type="ECO:0000313" key="2">
    <source>
        <dbReference type="EMBL" id="CAI9736935.1"/>
    </source>
</evidence>
<evidence type="ECO:0000256" key="1">
    <source>
        <dbReference type="SAM" id="MobiDB-lite"/>
    </source>
</evidence>
<sequence length="87" mass="9082">MVESLWSEVSPENELEPKTGVAGTWLSHSVVRAGINGIPTKNSSGVVPLSTHTTEGVVHKSKNFNSTVEPDGPSAVVGFVTIPTANL</sequence>